<feature type="signal peptide" evidence="1">
    <location>
        <begin position="1"/>
        <end position="25"/>
    </location>
</feature>
<keyword evidence="1" id="KW-0732">Signal</keyword>
<evidence type="ECO:0008006" key="4">
    <source>
        <dbReference type="Google" id="ProtNLM"/>
    </source>
</evidence>
<evidence type="ECO:0000313" key="2">
    <source>
        <dbReference type="EMBL" id="PWK15253.1"/>
    </source>
</evidence>
<protein>
    <recommendedName>
        <fullName evidence="4">DsrE/DsrF/DsrH-like protein</fullName>
    </recommendedName>
</protein>
<organism evidence="2 3">
    <name type="scientific">Psychrobacter immobilis</name>
    <dbReference type="NCBI Taxonomy" id="498"/>
    <lineage>
        <taxon>Bacteria</taxon>
        <taxon>Pseudomonadati</taxon>
        <taxon>Pseudomonadota</taxon>
        <taxon>Gammaproteobacteria</taxon>
        <taxon>Moraxellales</taxon>
        <taxon>Moraxellaceae</taxon>
        <taxon>Psychrobacter</taxon>
    </lineage>
</organism>
<proteinExistence type="predicted"/>
<dbReference type="AlphaFoldDB" id="A0A2V2A8Y3"/>
<name>A0A2V2A8Y3_PSYIM</name>
<evidence type="ECO:0000313" key="3">
    <source>
        <dbReference type="Proteomes" id="UP000245655"/>
    </source>
</evidence>
<dbReference type="Gene3D" id="3.40.1260.10">
    <property type="entry name" value="DsrEFH-like"/>
    <property type="match status" value="1"/>
</dbReference>
<reference evidence="2 3" key="1">
    <citation type="submission" date="2018-05" db="EMBL/GenBank/DDBJ databases">
        <title>Genomic Encyclopedia of Type Strains, Phase IV (KMG-IV): sequencing the most valuable type-strain genomes for metagenomic binning, comparative biology and taxonomic classification.</title>
        <authorList>
            <person name="Goeker M."/>
        </authorList>
    </citation>
    <scope>NUCLEOTIDE SEQUENCE [LARGE SCALE GENOMIC DNA]</scope>
    <source>
        <strain evidence="2 3">DSM 7229</strain>
    </source>
</reference>
<evidence type="ECO:0000256" key="1">
    <source>
        <dbReference type="SAM" id="SignalP"/>
    </source>
</evidence>
<dbReference type="EMBL" id="QGGM01000001">
    <property type="protein sequence ID" value="PWK15253.1"/>
    <property type="molecule type" value="Genomic_DNA"/>
</dbReference>
<dbReference type="InterPro" id="IPR027396">
    <property type="entry name" value="DsrEFH-like"/>
</dbReference>
<gene>
    <name evidence="2" type="ORF">C8D84_101200</name>
</gene>
<dbReference type="Proteomes" id="UP000245655">
    <property type="component" value="Unassembled WGS sequence"/>
</dbReference>
<dbReference type="PROSITE" id="PS51257">
    <property type="entry name" value="PROKAR_LIPOPROTEIN"/>
    <property type="match status" value="1"/>
</dbReference>
<comment type="caution">
    <text evidence="2">The sequence shown here is derived from an EMBL/GenBank/DDBJ whole genome shotgun (WGS) entry which is preliminary data.</text>
</comment>
<keyword evidence="3" id="KW-1185">Reference proteome</keyword>
<feature type="chain" id="PRO_5015989932" description="DsrE/DsrF/DsrH-like protein" evidence="1">
    <location>
        <begin position="26"/>
        <end position="161"/>
    </location>
</feature>
<accession>A0A2V2A8Y3</accession>
<sequence length="161" mass="16842">MKRIVATALAISAASLMVGCTATNAMSQKSDVIPENKKPTPSVLINVTSEDAQVQLMSMVLTMQSAQQGANTRVLLCGPAGDMALRDAPKSVTTAQPPKNMSPQGLMQMVMKNTNTKVEVCALYLPGKGIDQSALIDGVSAADPADIGALMVDQTTKIMSF</sequence>
<dbReference type="SUPFAM" id="SSF75169">
    <property type="entry name" value="DsrEFH-like"/>
    <property type="match status" value="1"/>
</dbReference>